<feature type="compositionally biased region" description="Acidic residues" evidence="2">
    <location>
        <begin position="70"/>
        <end position="79"/>
    </location>
</feature>
<sequence length="517" mass="57284">MDRRRAGSPVYSRQRSGESTGSSSPGISPAHHRSASAAGSFSSIKRTQNVAAKAAAQRLAQVMASQAAGADDDDDDDDLTAFHYKAPPPSMPRLSNNNAGSVPPTTISVPRTMRSPSPALGRNFVENTPSVRSASTGRPSISVRSNPLVPPSRTSLRTPNSIPPIEPPNDRRREKRFTPDLGHLNSKETGNQREASALRDELEMLQEENENILDKLRVAEERREEADARARELEKQVAALGEGVSLEARLLSRKEAALRQREAALKVAKQTKDGRDDEITALRTEVESAKDEASAAVEQLREAESESKALRSMTQRMILTQEEMEEVVLKRCWLARYWGLAVRHGNDDPIVRDLNDLTGEGNIESMLSVEKGLRELASLKVEDAVVLALAQHRRPTSVRQSISDLKSPADPKFFEAFELGQEEAEDVLFKQSWLTYFWRRAKAHNVEEDIADERLQLWIGRSGQSPTSHDAVDVDRGLIELRKLGIEQQLWEASRKEIDQASAAAFNHKPASELDSS</sequence>
<dbReference type="AlphaFoldDB" id="A0A3S3MHL0"/>
<dbReference type="InterPro" id="IPR040321">
    <property type="entry name" value="SCD2-like"/>
</dbReference>
<gene>
    <name evidence="3" type="ORF">CKAN_00871600</name>
</gene>
<feature type="compositionally biased region" description="Polar residues" evidence="2">
    <location>
        <begin position="37"/>
        <end position="49"/>
    </location>
</feature>
<dbReference type="EMBL" id="QPKB01000003">
    <property type="protein sequence ID" value="RWR80098.1"/>
    <property type="molecule type" value="Genomic_DNA"/>
</dbReference>
<feature type="compositionally biased region" description="Polar residues" evidence="2">
    <location>
        <begin position="125"/>
        <end position="145"/>
    </location>
</feature>
<keyword evidence="1" id="KW-0175">Coiled coil</keyword>
<feature type="compositionally biased region" description="Polar residues" evidence="2">
    <location>
        <begin position="11"/>
        <end position="26"/>
    </location>
</feature>
<evidence type="ECO:0000256" key="1">
    <source>
        <dbReference type="SAM" id="Coils"/>
    </source>
</evidence>
<name>A0A3S3MHL0_9MAGN</name>
<reference evidence="3 4" key="1">
    <citation type="journal article" date="2019" name="Nat. Plants">
        <title>Stout camphor tree genome fills gaps in understanding of flowering plant genome evolution.</title>
        <authorList>
            <person name="Chaw S.M."/>
            <person name="Liu Y.C."/>
            <person name="Wu Y.W."/>
            <person name="Wang H.Y."/>
            <person name="Lin C.I."/>
            <person name="Wu C.S."/>
            <person name="Ke H.M."/>
            <person name="Chang L.Y."/>
            <person name="Hsu C.Y."/>
            <person name="Yang H.T."/>
            <person name="Sudianto E."/>
            <person name="Hsu M.H."/>
            <person name="Wu K.P."/>
            <person name="Wang L.N."/>
            <person name="Leebens-Mack J.H."/>
            <person name="Tsai I.J."/>
        </authorList>
    </citation>
    <scope>NUCLEOTIDE SEQUENCE [LARGE SCALE GENOMIC DNA]</scope>
    <source>
        <strain evidence="4">cv. Chaw 1501</strain>
        <tissue evidence="3">Young leaves</tissue>
    </source>
</reference>
<dbReference type="PANTHER" id="PTHR31762">
    <property type="entry name" value="FAS-BINDING FACTOR-LIKE PROTEIN"/>
    <property type="match status" value="1"/>
</dbReference>
<keyword evidence="4" id="KW-1185">Reference proteome</keyword>
<dbReference type="PANTHER" id="PTHR31762:SF4">
    <property type="entry name" value="COILED-COIL DOMAIN-CONTAINING PROTEIN SCD2"/>
    <property type="match status" value="1"/>
</dbReference>
<feature type="compositionally biased region" description="Basic and acidic residues" evidence="2">
    <location>
        <begin position="168"/>
        <end position="178"/>
    </location>
</feature>
<dbReference type="OrthoDB" id="2014962at2759"/>
<dbReference type="Proteomes" id="UP000283530">
    <property type="component" value="Unassembled WGS sequence"/>
</dbReference>
<protein>
    <submittedName>
        <fullName evidence="3">Coiled-coil domain-containing protein SCD2 isoform X1</fullName>
    </submittedName>
</protein>
<organism evidence="3 4">
    <name type="scientific">Cinnamomum micranthum f. kanehirae</name>
    <dbReference type="NCBI Taxonomy" id="337451"/>
    <lineage>
        <taxon>Eukaryota</taxon>
        <taxon>Viridiplantae</taxon>
        <taxon>Streptophyta</taxon>
        <taxon>Embryophyta</taxon>
        <taxon>Tracheophyta</taxon>
        <taxon>Spermatophyta</taxon>
        <taxon>Magnoliopsida</taxon>
        <taxon>Magnoliidae</taxon>
        <taxon>Laurales</taxon>
        <taxon>Lauraceae</taxon>
        <taxon>Cinnamomum</taxon>
    </lineage>
</organism>
<feature type="coiled-coil region" evidence="1">
    <location>
        <begin position="279"/>
        <end position="313"/>
    </location>
</feature>
<dbReference type="STRING" id="337451.A0A3S3MHL0"/>
<feature type="region of interest" description="Disordered" evidence="2">
    <location>
        <begin position="1"/>
        <end position="191"/>
    </location>
</feature>
<evidence type="ECO:0000313" key="4">
    <source>
        <dbReference type="Proteomes" id="UP000283530"/>
    </source>
</evidence>
<feature type="compositionally biased region" description="Low complexity" evidence="2">
    <location>
        <begin position="50"/>
        <end position="64"/>
    </location>
</feature>
<accession>A0A3S3MHL0</accession>
<dbReference type="GO" id="GO:0000911">
    <property type="term" value="P:cytokinesis by cell plate formation"/>
    <property type="evidence" value="ECO:0007669"/>
    <property type="project" value="InterPro"/>
</dbReference>
<proteinExistence type="predicted"/>
<evidence type="ECO:0000313" key="3">
    <source>
        <dbReference type="EMBL" id="RWR80098.1"/>
    </source>
</evidence>
<feature type="compositionally biased region" description="Polar residues" evidence="2">
    <location>
        <begin position="93"/>
        <end position="109"/>
    </location>
</feature>
<evidence type="ECO:0000256" key="2">
    <source>
        <dbReference type="SAM" id="MobiDB-lite"/>
    </source>
</evidence>
<comment type="caution">
    <text evidence="3">The sequence shown here is derived from an EMBL/GenBank/DDBJ whole genome shotgun (WGS) entry which is preliminary data.</text>
</comment>